<feature type="domain" description="Agenet" evidence="1">
    <location>
        <begin position="61"/>
        <end position="118"/>
    </location>
</feature>
<dbReference type="PANTHER" id="PTHR31917:SF151">
    <property type="entry name" value="AGENET DOMAIN-CONTAINING PROTEIN"/>
    <property type="match status" value="1"/>
</dbReference>
<protein>
    <recommendedName>
        <fullName evidence="1">Agenet domain-containing protein</fullName>
    </recommendedName>
</protein>
<organism evidence="2">
    <name type="scientific">Noccaea caerulescens</name>
    <name type="common">Alpine penny-cress</name>
    <name type="synonym">Thlaspi caerulescens</name>
    <dbReference type="NCBI Taxonomy" id="107243"/>
    <lineage>
        <taxon>Eukaryota</taxon>
        <taxon>Viridiplantae</taxon>
        <taxon>Streptophyta</taxon>
        <taxon>Embryophyta</taxon>
        <taxon>Tracheophyta</taxon>
        <taxon>Spermatophyta</taxon>
        <taxon>Magnoliopsida</taxon>
        <taxon>eudicotyledons</taxon>
        <taxon>Gunneridae</taxon>
        <taxon>Pentapetalae</taxon>
        <taxon>rosids</taxon>
        <taxon>malvids</taxon>
        <taxon>Brassicales</taxon>
        <taxon>Brassicaceae</taxon>
        <taxon>Coluteocarpeae</taxon>
        <taxon>Noccaea</taxon>
    </lineage>
</organism>
<dbReference type="InterPro" id="IPR008395">
    <property type="entry name" value="Agenet-like_dom"/>
</dbReference>
<reference evidence="2" key="1">
    <citation type="submission" date="2016-07" db="EMBL/GenBank/DDBJ databases">
        <title>De novo transcriptome assembly of four accessions of the metal hyperaccumulator plant Noccaea caerulescens.</title>
        <authorList>
            <person name="Blande D."/>
            <person name="Halimaa P."/>
            <person name="Tervahauta A.I."/>
            <person name="Aarts M.G."/>
            <person name="Karenlampi S.O."/>
        </authorList>
    </citation>
    <scope>NUCLEOTIDE SEQUENCE</scope>
</reference>
<dbReference type="CDD" id="cd20406">
    <property type="entry name" value="Tudor_Agenet_AtDUF_rpt2_4"/>
    <property type="match status" value="1"/>
</dbReference>
<evidence type="ECO:0000313" key="2">
    <source>
        <dbReference type="EMBL" id="JAU87787.1"/>
    </source>
</evidence>
<dbReference type="EMBL" id="GEVM01018151">
    <property type="protein sequence ID" value="JAU87787.1"/>
    <property type="molecule type" value="Transcribed_RNA"/>
</dbReference>
<gene>
    <name evidence="2" type="ORF">MP_TR17715_c1_g1_i1_g.50676</name>
</gene>
<dbReference type="InterPro" id="IPR014002">
    <property type="entry name" value="Agenet_dom_plant"/>
</dbReference>
<name>A0A1J3J5Q1_NOCCA</name>
<dbReference type="PANTHER" id="PTHR31917">
    <property type="entry name" value="AGENET DOMAIN-CONTAINING PROTEIN-RELATED"/>
    <property type="match status" value="1"/>
</dbReference>
<dbReference type="AlphaFoldDB" id="A0A1J3J5Q1"/>
<accession>A0A1J3J5Q1</accession>
<sequence length="174" mass="20133">MVELRDDDSDWSPAMIIKEMVEENEKSFIVRYCDGKFLVKSGIATVDSRKVRPRQPLVSLGEYELLDHVEVFDGSLWRRGVVRGILTLEGRYMVSFWGAKSAWQFSYSDLRPLMEWEDGIWQKRPKSKSGSFGKCYSRKRKRVEVEDCPDHNQNDTGNVLNANVFLLSLFLGLC</sequence>
<evidence type="ECO:0000259" key="1">
    <source>
        <dbReference type="SMART" id="SM00743"/>
    </source>
</evidence>
<proteinExistence type="predicted"/>
<dbReference type="SMART" id="SM00743">
    <property type="entry name" value="Agenet"/>
    <property type="match status" value="1"/>
</dbReference>
<dbReference type="Pfam" id="PF05641">
    <property type="entry name" value="Agenet"/>
    <property type="match status" value="1"/>
</dbReference>